<reference evidence="7 8" key="1">
    <citation type="journal article" date="2020" name="Biotechnol. Biofuels">
        <title>New insights from the biogas microbiome by comprehensive genome-resolved metagenomics of nearly 1600 species originating from multiple anaerobic digesters.</title>
        <authorList>
            <person name="Campanaro S."/>
            <person name="Treu L."/>
            <person name="Rodriguez-R L.M."/>
            <person name="Kovalovszki A."/>
            <person name="Ziels R.M."/>
            <person name="Maus I."/>
            <person name="Zhu X."/>
            <person name="Kougias P.G."/>
            <person name="Basile A."/>
            <person name="Luo G."/>
            <person name="Schluter A."/>
            <person name="Konstantinidis K.T."/>
            <person name="Angelidaki I."/>
        </authorList>
    </citation>
    <scope>NUCLEOTIDE SEQUENCE [LARGE SCALE GENOMIC DNA]</scope>
    <source>
        <strain evidence="7">AS22ysBPME_79</strain>
    </source>
</reference>
<dbReference type="GO" id="GO:0022627">
    <property type="term" value="C:cytosolic small ribosomal subunit"/>
    <property type="evidence" value="ECO:0007669"/>
    <property type="project" value="TreeGrafter"/>
</dbReference>
<dbReference type="InterPro" id="IPR000589">
    <property type="entry name" value="Ribosomal_uS15"/>
</dbReference>
<dbReference type="InterPro" id="IPR009068">
    <property type="entry name" value="uS15_NS1_RNA-bd_sf"/>
</dbReference>
<dbReference type="PANTHER" id="PTHR11885:SF6">
    <property type="entry name" value="SMALL RIBOSOMAL SUBUNIT PROTEIN US15"/>
    <property type="match status" value="1"/>
</dbReference>
<evidence type="ECO:0000256" key="2">
    <source>
        <dbReference type="ARBA" id="ARBA00022980"/>
    </source>
</evidence>
<dbReference type="GO" id="GO:0003735">
    <property type="term" value="F:structural constituent of ribosome"/>
    <property type="evidence" value="ECO:0007669"/>
    <property type="project" value="InterPro"/>
</dbReference>
<keyword evidence="2 5" id="KW-0689">Ribosomal protein</keyword>
<keyword evidence="3 5" id="KW-0687">Ribonucleoprotein</keyword>
<name>A0A7K4BZL0_9ARCH</name>
<sequence>MAKKKELKKEKKNADSLSIEEIEETIVSLANAGHSPSKIGLILRDEYGVKNFYELSNGKSIQKVLSEHELLGEMPEDLLNLIRRSVILEKHLNKNKKDFSAKRGYEITVSKIRKLGKYYSKNGKLPLDWKYSAEQAALLVK</sequence>
<evidence type="ECO:0000256" key="5">
    <source>
        <dbReference type="RuleBase" id="RU003919"/>
    </source>
</evidence>
<accession>A0A7K4BZL0</accession>
<evidence type="ECO:0000256" key="3">
    <source>
        <dbReference type="ARBA" id="ARBA00023274"/>
    </source>
</evidence>
<dbReference type="EMBL" id="JAAZKV010000018">
    <property type="protein sequence ID" value="NMA44625.1"/>
    <property type="molecule type" value="Genomic_DNA"/>
</dbReference>
<comment type="caution">
    <text evidence="7">The sequence shown here is derived from an EMBL/GenBank/DDBJ whole genome shotgun (WGS) entry which is preliminary data.</text>
</comment>
<dbReference type="CDD" id="cd00353">
    <property type="entry name" value="Ribosomal_S15p_S13e"/>
    <property type="match status" value="1"/>
</dbReference>
<dbReference type="Gene3D" id="1.10.287.10">
    <property type="entry name" value="S15/NS1, RNA-binding"/>
    <property type="match status" value="1"/>
</dbReference>
<dbReference type="InterPro" id="IPR012606">
    <property type="entry name" value="Ribosomal_uS15_N"/>
</dbReference>
<protein>
    <recommendedName>
        <fullName evidence="4">30S ribosomal protein S15</fullName>
    </recommendedName>
</protein>
<dbReference type="SMART" id="SM01387">
    <property type="entry name" value="Ribosomal_S15"/>
    <property type="match status" value="1"/>
</dbReference>
<dbReference type="PANTHER" id="PTHR11885">
    <property type="entry name" value="RIBOSOMAL PROTEIN S15P/S13E"/>
    <property type="match status" value="1"/>
</dbReference>
<dbReference type="GO" id="GO:0006412">
    <property type="term" value="P:translation"/>
    <property type="evidence" value="ECO:0007669"/>
    <property type="project" value="InterPro"/>
</dbReference>
<dbReference type="Proteomes" id="UP000526302">
    <property type="component" value="Unassembled WGS sequence"/>
</dbReference>
<evidence type="ECO:0000313" key="8">
    <source>
        <dbReference type="Proteomes" id="UP000526302"/>
    </source>
</evidence>
<dbReference type="SUPFAM" id="SSF47060">
    <property type="entry name" value="S15/NS1 RNA-binding domain"/>
    <property type="match status" value="1"/>
</dbReference>
<dbReference type="SMART" id="SM01386">
    <property type="entry name" value="Ribosomal_S13_N"/>
    <property type="match status" value="1"/>
</dbReference>
<evidence type="ECO:0000259" key="6">
    <source>
        <dbReference type="SMART" id="SM01386"/>
    </source>
</evidence>
<dbReference type="GO" id="GO:0070181">
    <property type="term" value="F:small ribosomal subunit rRNA binding"/>
    <property type="evidence" value="ECO:0007669"/>
    <property type="project" value="TreeGrafter"/>
</dbReference>
<organism evidence="7 8">
    <name type="scientific">Candidatus Iainarchaeum sp</name>
    <dbReference type="NCBI Taxonomy" id="3101447"/>
    <lineage>
        <taxon>Archaea</taxon>
        <taxon>Candidatus Iainarchaeota</taxon>
        <taxon>Candidatus Iainarchaeia</taxon>
        <taxon>Candidatus Iainarchaeales</taxon>
        <taxon>Candidatus Iainarchaeaceae</taxon>
        <taxon>Candidatus Iainarchaeum</taxon>
    </lineage>
</organism>
<dbReference type="Gene3D" id="4.10.860.130">
    <property type="match status" value="1"/>
</dbReference>
<dbReference type="Pfam" id="PF00312">
    <property type="entry name" value="Ribosomal_S15"/>
    <property type="match status" value="1"/>
</dbReference>
<proteinExistence type="inferred from homology"/>
<comment type="similarity">
    <text evidence="1 5">Belongs to the universal ribosomal protein uS15 family.</text>
</comment>
<dbReference type="AlphaFoldDB" id="A0A7K4BZL0"/>
<evidence type="ECO:0000256" key="4">
    <source>
        <dbReference type="ARBA" id="ARBA00035313"/>
    </source>
</evidence>
<evidence type="ECO:0000313" key="7">
    <source>
        <dbReference type="EMBL" id="NMA44625.1"/>
    </source>
</evidence>
<dbReference type="InterPro" id="IPR023029">
    <property type="entry name" value="Ribosomal_uS15_arc_euk"/>
</dbReference>
<dbReference type="Pfam" id="PF08069">
    <property type="entry name" value="Ribosomal_S13_N"/>
    <property type="match status" value="1"/>
</dbReference>
<evidence type="ECO:0000256" key="1">
    <source>
        <dbReference type="ARBA" id="ARBA00008434"/>
    </source>
</evidence>
<feature type="domain" description="Small ribosomal subunit protein uS15 N-terminal" evidence="6">
    <location>
        <begin position="1"/>
        <end position="49"/>
    </location>
</feature>
<gene>
    <name evidence="7" type="primary">rps15p</name>
    <name evidence="7" type="ORF">GX950_02330</name>
</gene>